<reference evidence="4 6" key="2">
    <citation type="submission" date="2019-06" db="EMBL/GenBank/DDBJ databases">
        <title>Biocontrol Bacillus strains from Vietnam.</title>
        <authorList>
            <person name="Borriss R."/>
            <person name="Lasch P."/>
            <person name="Thanh Tam L.T."/>
        </authorList>
    </citation>
    <scope>NUCLEOTIDE SEQUENCE [LARGE SCALE GENOMIC DNA]</scope>
    <source>
        <strain evidence="4 6">A8</strain>
    </source>
</reference>
<dbReference type="Pfam" id="PF11181">
    <property type="entry name" value="YflT"/>
    <property type="match status" value="1"/>
</dbReference>
<dbReference type="AlphaFoldDB" id="A0A068N6S0"/>
<proteinExistence type="predicted"/>
<organism evidence="3 5">
    <name type="scientific">Bacillus cereus</name>
    <dbReference type="NCBI Taxonomy" id="1396"/>
    <lineage>
        <taxon>Bacteria</taxon>
        <taxon>Bacillati</taxon>
        <taxon>Bacillota</taxon>
        <taxon>Bacilli</taxon>
        <taxon>Bacillales</taxon>
        <taxon>Bacillaceae</taxon>
        <taxon>Bacillus</taxon>
        <taxon>Bacillus cereus group</taxon>
    </lineage>
</organism>
<accession>A0A068N6S0</accession>
<dbReference type="Proteomes" id="UP001175137">
    <property type="component" value="Unassembled WGS sequence"/>
</dbReference>
<name>A0A068N6S0_BACCE</name>
<feature type="domain" description="General stress protein 17M-like" evidence="1">
    <location>
        <begin position="8"/>
        <end position="104"/>
    </location>
</feature>
<dbReference type="InterPro" id="IPR025889">
    <property type="entry name" value="GSP17M-like_dom"/>
</dbReference>
<reference evidence="3 5" key="1">
    <citation type="submission" date="2017-09" db="EMBL/GenBank/DDBJ databases">
        <title>Large-scale bioinformatics analysis of Bacillus genomes uncovers conserved roles of natural products in bacterial physiology.</title>
        <authorList>
            <consortium name="Agbiome Team Llc"/>
            <person name="Bleich R.M."/>
            <person name="Grubbs K.J."/>
            <person name="Santa Maria K.C."/>
            <person name="Allen S.E."/>
            <person name="Farag S."/>
            <person name="Shank E.A."/>
            <person name="Bowers A."/>
        </authorList>
    </citation>
    <scope>NUCLEOTIDE SEQUENCE [LARGE SCALE GENOMIC DNA]</scope>
    <source>
        <strain evidence="3 5">AFS049141</strain>
    </source>
</reference>
<dbReference type="Proteomes" id="UP000309400">
    <property type="component" value="Unassembled WGS sequence"/>
</dbReference>
<evidence type="ECO:0000313" key="2">
    <source>
        <dbReference type="EMBL" id="MDN4872280.1"/>
    </source>
</evidence>
<gene>
    <name evidence="3" type="ORF">CN980_25295</name>
    <name evidence="4" type="ORF">FHG65_16220</name>
    <name evidence="2" type="ORF">QYM23_05365</name>
</gene>
<protein>
    <submittedName>
        <fullName evidence="3">General stress protein</fullName>
    </submittedName>
</protein>
<dbReference type="EMBL" id="JAUIQW010000001">
    <property type="protein sequence ID" value="MDN4872280.1"/>
    <property type="molecule type" value="Genomic_DNA"/>
</dbReference>
<dbReference type="EMBL" id="NUIQ01000246">
    <property type="protein sequence ID" value="PGO64449.1"/>
    <property type="molecule type" value="Genomic_DNA"/>
</dbReference>
<evidence type="ECO:0000313" key="6">
    <source>
        <dbReference type="Proteomes" id="UP000309400"/>
    </source>
</evidence>
<dbReference type="RefSeq" id="WP_000448804.1">
    <property type="nucleotide sequence ID" value="NZ_BSWH01000001.1"/>
</dbReference>
<evidence type="ECO:0000313" key="3">
    <source>
        <dbReference type="EMBL" id="PGO64449.1"/>
    </source>
</evidence>
<dbReference type="Proteomes" id="UP000223834">
    <property type="component" value="Unassembled WGS sequence"/>
</dbReference>
<comment type="caution">
    <text evidence="3">The sequence shown here is derived from an EMBL/GenBank/DDBJ whole genome shotgun (WGS) entry which is preliminary data.</text>
</comment>
<dbReference type="KEGG" id="bcef:BcrFT9_00863"/>
<sequence>METKYSKPFVYEFITEKEVMNAANDLVKKGIDQKDIYVLTHEKERTDRIADNADLNTIGIQEEGLGTSIINVFQKTGDQLRNKMQELGLNEEEANFYEEKLDEGKILLFVKDLERVGEWLQERRCMYSI</sequence>
<evidence type="ECO:0000259" key="1">
    <source>
        <dbReference type="Pfam" id="PF11181"/>
    </source>
</evidence>
<evidence type="ECO:0000313" key="5">
    <source>
        <dbReference type="Proteomes" id="UP000223834"/>
    </source>
</evidence>
<evidence type="ECO:0000313" key="4">
    <source>
        <dbReference type="EMBL" id="TNB98328.1"/>
    </source>
</evidence>
<reference evidence="2" key="3">
    <citation type="submission" date="2023-07" db="EMBL/GenBank/DDBJ databases">
        <title>Complete genome sequence of Bacillus cereus SRCM126073 isolated from soil.</title>
        <authorList>
            <person name="Yang H.-G."/>
            <person name="Ryu M.-S."/>
            <person name="Ha G.-S."/>
            <person name="Yang H.-J."/>
            <person name="Jeong D.-Y."/>
        </authorList>
    </citation>
    <scope>NUCLEOTIDE SEQUENCE</scope>
    <source>
        <strain evidence="2">SRCM126073</strain>
    </source>
</reference>
<dbReference type="EMBL" id="VDDR01000007">
    <property type="protein sequence ID" value="TNB98328.1"/>
    <property type="molecule type" value="Genomic_DNA"/>
</dbReference>